<evidence type="ECO:0000313" key="2">
    <source>
        <dbReference type="EMBL" id="KOG88749.1"/>
    </source>
</evidence>
<evidence type="ECO:0000313" key="3">
    <source>
        <dbReference type="Proteomes" id="UP000037020"/>
    </source>
</evidence>
<proteinExistence type="predicted"/>
<feature type="compositionally biased region" description="Pro residues" evidence="1">
    <location>
        <begin position="70"/>
        <end position="81"/>
    </location>
</feature>
<dbReference type="Proteomes" id="UP000037020">
    <property type="component" value="Unassembled WGS sequence"/>
</dbReference>
<feature type="region of interest" description="Disordered" evidence="1">
    <location>
        <begin position="35"/>
        <end position="81"/>
    </location>
</feature>
<protein>
    <submittedName>
        <fullName evidence="2">Uncharacterized protein</fullName>
    </submittedName>
</protein>
<comment type="caution">
    <text evidence="2">The sequence shown here is derived from an EMBL/GenBank/DDBJ whole genome shotgun (WGS) entry which is preliminary data.</text>
</comment>
<feature type="non-terminal residue" evidence="2">
    <location>
        <position position="81"/>
    </location>
</feature>
<organism evidence="2 3">
    <name type="scientific">Streptomyces varsoviensis</name>
    <dbReference type="NCBI Taxonomy" id="67373"/>
    <lineage>
        <taxon>Bacteria</taxon>
        <taxon>Bacillati</taxon>
        <taxon>Actinomycetota</taxon>
        <taxon>Actinomycetes</taxon>
        <taxon>Kitasatosporales</taxon>
        <taxon>Streptomycetaceae</taxon>
        <taxon>Streptomyces</taxon>
    </lineage>
</organism>
<name>A0ABR5J5Y0_9ACTN</name>
<accession>A0ABR5J5Y0</accession>
<gene>
    <name evidence="2" type="ORF">ADK38_18060</name>
</gene>
<dbReference type="EMBL" id="LGUT01001533">
    <property type="protein sequence ID" value="KOG88749.1"/>
    <property type="molecule type" value="Genomic_DNA"/>
</dbReference>
<evidence type="ECO:0000256" key="1">
    <source>
        <dbReference type="SAM" id="MobiDB-lite"/>
    </source>
</evidence>
<reference evidence="2 3" key="1">
    <citation type="submission" date="2015-07" db="EMBL/GenBank/DDBJ databases">
        <authorList>
            <person name="Ju K.-S."/>
            <person name="Doroghazi J.R."/>
            <person name="Metcalf W.W."/>
        </authorList>
    </citation>
    <scope>NUCLEOTIDE SEQUENCE [LARGE SCALE GENOMIC DNA]</scope>
    <source>
        <strain evidence="2 3">NRRL B-3589</strain>
    </source>
</reference>
<sequence>TERCARGGYEFAEDGPVSEDCTSDESATLIDTAPMAPIPSVSPAAGRGPSSAPVEPAVQTVGLLGGVPGPRAPEPGAPEPT</sequence>
<keyword evidence="3" id="KW-1185">Reference proteome</keyword>
<feature type="non-terminal residue" evidence="2">
    <location>
        <position position="1"/>
    </location>
</feature>
<feature type="compositionally biased region" description="Acidic residues" evidence="1">
    <location>
        <begin position="11"/>
        <end position="22"/>
    </location>
</feature>
<feature type="region of interest" description="Disordered" evidence="1">
    <location>
        <begin position="1"/>
        <end position="22"/>
    </location>
</feature>